<dbReference type="InterPro" id="IPR050140">
    <property type="entry name" value="SRY-related_HMG-box_TF-like"/>
</dbReference>
<feature type="compositionally biased region" description="Low complexity" evidence="5">
    <location>
        <begin position="64"/>
        <end position="89"/>
    </location>
</feature>
<dbReference type="GO" id="GO:0005634">
    <property type="term" value="C:nucleus"/>
    <property type="evidence" value="ECO:0007669"/>
    <property type="project" value="UniProtKB-SubCell"/>
</dbReference>
<gene>
    <name evidence="7" type="ORF">AFUS01_LOCUS11240</name>
</gene>
<dbReference type="AlphaFoldDB" id="A0A8J2JNC1"/>
<dbReference type="Proteomes" id="UP000708208">
    <property type="component" value="Unassembled WGS sequence"/>
</dbReference>
<sequence>MCEDNGLSSYNSRLTHDLSSRISHSLSGGPSGPLMSLAASHGLPPPSSLMSHHHGLGSLHHLHPSAATAHLTPPSTSSSSGSSTGLMSPQSVKSQQQKNKEQTMGVGGEDHIKRPMNAFMVWSRMQRRKIAQENPKMHNSEISKRLGAEWKLLTEDEKRPFIDEAKRLRAQHMKDHPDYKYRPRRKPKTLKKEGYPYSFPYPSVPMEALRAGLPGAAQMSSYYNSAYGSAGFGSAMHNSMSAGSLAAAAAAAAVTSPTAHQVVSSMQDAMKAYSGIDDKYRYSAAAISSMYPSAEAVAAAAAKYMQEAAAGKSYLDSGNSRYFDTGSPNKHFAPGSTPTSNANERYELLHGGSKSTESDSPKSSSHDESATATPDPLVLSTSSKNSGHSSLSRGTPDENNSGSPSMTVTSAGGNFAPHFSSLASYYSQLNQVQAGIHPPAGHPSLAHMAQYGHHGPIPNGQNPYQMAHHQNPAAAPNVNYRSTMMRSRYNINLLFDSCKTAQLKFRERVLEKSSEKEFWERVPKKSLDKSLKKKHHKPYGSYIPSPAIYYKKKYVPITWSNLVE</sequence>
<feature type="compositionally biased region" description="Low complexity" evidence="5">
    <location>
        <begin position="23"/>
        <end position="42"/>
    </location>
</feature>
<dbReference type="PANTHER" id="PTHR10270:SF324">
    <property type="entry name" value="SOX DOMAIN-CONTAINING PROTEIN DICHAETE-RELATED"/>
    <property type="match status" value="1"/>
</dbReference>
<dbReference type="GO" id="GO:0030182">
    <property type="term" value="P:neuron differentiation"/>
    <property type="evidence" value="ECO:0007669"/>
    <property type="project" value="TreeGrafter"/>
</dbReference>
<dbReference type="PROSITE" id="PS50118">
    <property type="entry name" value="HMG_BOX_2"/>
    <property type="match status" value="1"/>
</dbReference>
<feature type="DNA-binding region" description="HMG box" evidence="4">
    <location>
        <begin position="112"/>
        <end position="180"/>
    </location>
</feature>
<feature type="region of interest" description="Disordered" evidence="5">
    <location>
        <begin position="351"/>
        <end position="409"/>
    </location>
</feature>
<dbReference type="CDD" id="cd22028">
    <property type="entry name" value="HMG-box_SoxA_SoxB_SoxG"/>
    <property type="match status" value="1"/>
</dbReference>
<keyword evidence="3 4" id="KW-0539">Nucleus</keyword>
<protein>
    <recommendedName>
        <fullName evidence="6">HMG box domain-containing protein</fullName>
    </recommendedName>
</protein>
<dbReference type="PANTHER" id="PTHR10270">
    <property type="entry name" value="SOX TRANSCRIPTION FACTOR"/>
    <property type="match status" value="1"/>
</dbReference>
<dbReference type="EMBL" id="CAJVCH010085776">
    <property type="protein sequence ID" value="CAG7722067.1"/>
    <property type="molecule type" value="Genomic_DNA"/>
</dbReference>
<evidence type="ECO:0000256" key="3">
    <source>
        <dbReference type="ARBA" id="ARBA00023242"/>
    </source>
</evidence>
<feature type="compositionally biased region" description="Polar residues" evidence="5">
    <location>
        <begin position="379"/>
        <end position="409"/>
    </location>
</feature>
<accession>A0A8J2JNC1</accession>
<proteinExistence type="predicted"/>
<evidence type="ECO:0000256" key="1">
    <source>
        <dbReference type="ARBA" id="ARBA00004123"/>
    </source>
</evidence>
<evidence type="ECO:0000256" key="5">
    <source>
        <dbReference type="SAM" id="MobiDB-lite"/>
    </source>
</evidence>
<evidence type="ECO:0000313" key="7">
    <source>
        <dbReference type="EMBL" id="CAG7722067.1"/>
    </source>
</evidence>
<dbReference type="GO" id="GO:0000978">
    <property type="term" value="F:RNA polymerase II cis-regulatory region sequence-specific DNA binding"/>
    <property type="evidence" value="ECO:0007669"/>
    <property type="project" value="TreeGrafter"/>
</dbReference>
<keyword evidence="8" id="KW-1185">Reference proteome</keyword>
<feature type="region of interest" description="Disordered" evidence="5">
    <location>
        <begin position="21"/>
        <end position="110"/>
    </location>
</feature>
<dbReference type="GO" id="GO:0001228">
    <property type="term" value="F:DNA-binding transcription activator activity, RNA polymerase II-specific"/>
    <property type="evidence" value="ECO:0007669"/>
    <property type="project" value="TreeGrafter"/>
</dbReference>
<dbReference type="GO" id="GO:0000122">
    <property type="term" value="P:negative regulation of transcription by RNA polymerase II"/>
    <property type="evidence" value="ECO:0007669"/>
    <property type="project" value="TreeGrafter"/>
</dbReference>
<dbReference type="InterPro" id="IPR009071">
    <property type="entry name" value="HMG_box_dom"/>
</dbReference>
<comment type="subcellular location">
    <subcellularLocation>
        <location evidence="1">Nucleus</location>
    </subcellularLocation>
</comment>
<dbReference type="GO" id="GO:0007420">
    <property type="term" value="P:brain development"/>
    <property type="evidence" value="ECO:0007669"/>
    <property type="project" value="TreeGrafter"/>
</dbReference>
<evidence type="ECO:0000256" key="4">
    <source>
        <dbReference type="PROSITE-ProRule" id="PRU00267"/>
    </source>
</evidence>
<feature type="compositionally biased region" description="Basic residues" evidence="5">
    <location>
        <begin position="51"/>
        <end position="63"/>
    </location>
</feature>
<feature type="compositionally biased region" description="Basic and acidic residues" evidence="5">
    <location>
        <begin position="356"/>
        <end position="369"/>
    </location>
</feature>
<name>A0A8J2JNC1_9HEXA</name>
<reference evidence="7" key="1">
    <citation type="submission" date="2021-06" db="EMBL/GenBank/DDBJ databases">
        <authorList>
            <person name="Hodson N. C."/>
            <person name="Mongue J. A."/>
            <person name="Jaron S. K."/>
        </authorList>
    </citation>
    <scope>NUCLEOTIDE SEQUENCE</scope>
</reference>
<dbReference type="SMART" id="SM00398">
    <property type="entry name" value="HMG"/>
    <property type="match status" value="1"/>
</dbReference>
<feature type="domain" description="HMG box" evidence="6">
    <location>
        <begin position="112"/>
        <end position="180"/>
    </location>
</feature>
<evidence type="ECO:0000259" key="6">
    <source>
        <dbReference type="PROSITE" id="PS50118"/>
    </source>
</evidence>
<organism evidence="7 8">
    <name type="scientific">Allacma fusca</name>
    <dbReference type="NCBI Taxonomy" id="39272"/>
    <lineage>
        <taxon>Eukaryota</taxon>
        <taxon>Metazoa</taxon>
        <taxon>Ecdysozoa</taxon>
        <taxon>Arthropoda</taxon>
        <taxon>Hexapoda</taxon>
        <taxon>Collembola</taxon>
        <taxon>Symphypleona</taxon>
        <taxon>Sminthuridae</taxon>
        <taxon>Allacma</taxon>
    </lineage>
</organism>
<keyword evidence="2 4" id="KW-0238">DNA-binding</keyword>
<dbReference type="Pfam" id="PF00505">
    <property type="entry name" value="HMG_box"/>
    <property type="match status" value="1"/>
</dbReference>
<evidence type="ECO:0000313" key="8">
    <source>
        <dbReference type="Proteomes" id="UP000708208"/>
    </source>
</evidence>
<evidence type="ECO:0000256" key="2">
    <source>
        <dbReference type="ARBA" id="ARBA00023125"/>
    </source>
</evidence>
<comment type="caution">
    <text evidence="7">The sequence shown here is derived from an EMBL/GenBank/DDBJ whole genome shotgun (WGS) entry which is preliminary data.</text>
</comment>
<dbReference type="FunFam" id="1.10.30.10:FF:000002">
    <property type="entry name" value="transcription factor Sox-2"/>
    <property type="match status" value="1"/>
</dbReference>
<dbReference type="OrthoDB" id="6247875at2759"/>